<evidence type="ECO:0000256" key="1">
    <source>
        <dbReference type="ARBA" id="ARBA00023125"/>
    </source>
</evidence>
<dbReference type="PANTHER" id="PTHR30204:SF93">
    <property type="entry name" value="HTH MERR-TYPE DOMAIN-CONTAINING PROTEIN"/>
    <property type="match status" value="1"/>
</dbReference>
<dbReference type="Proteomes" id="UP000239494">
    <property type="component" value="Unassembled WGS sequence"/>
</dbReference>
<dbReference type="RefSeq" id="WP_106185009.1">
    <property type="nucleotide sequence ID" value="NZ_PVTF01000001.1"/>
</dbReference>
<dbReference type="Gene3D" id="1.10.1660.10">
    <property type="match status" value="1"/>
</dbReference>
<gene>
    <name evidence="3" type="ORF">CLV43_101165</name>
</gene>
<keyword evidence="1 3" id="KW-0238">DNA-binding</keyword>
<feature type="domain" description="HTH merR-type" evidence="2">
    <location>
        <begin position="2"/>
        <end position="71"/>
    </location>
</feature>
<dbReference type="InterPro" id="IPR009061">
    <property type="entry name" value="DNA-bd_dom_put_sf"/>
</dbReference>
<accession>A0A2T0TJR2</accession>
<reference evidence="3 4" key="1">
    <citation type="submission" date="2018-03" db="EMBL/GenBank/DDBJ databases">
        <title>Genomic Encyclopedia of Archaeal and Bacterial Type Strains, Phase II (KMG-II): from individual species to whole genera.</title>
        <authorList>
            <person name="Goeker M."/>
        </authorList>
    </citation>
    <scope>NUCLEOTIDE SEQUENCE [LARGE SCALE GENOMIC DNA]</scope>
    <source>
        <strain evidence="3 4">DSM 44720</strain>
    </source>
</reference>
<dbReference type="PRINTS" id="PR00040">
    <property type="entry name" value="HTHMERR"/>
</dbReference>
<dbReference type="OrthoDB" id="9809391at2"/>
<protein>
    <submittedName>
        <fullName evidence="3">DNA-binding transcriptional MerR regulator</fullName>
    </submittedName>
</protein>
<dbReference type="GO" id="GO:0003700">
    <property type="term" value="F:DNA-binding transcription factor activity"/>
    <property type="evidence" value="ECO:0007669"/>
    <property type="project" value="InterPro"/>
</dbReference>
<dbReference type="CDD" id="cd00592">
    <property type="entry name" value="HTH_MerR-like"/>
    <property type="match status" value="1"/>
</dbReference>
<evidence type="ECO:0000313" key="3">
    <source>
        <dbReference type="EMBL" id="PRY45903.1"/>
    </source>
</evidence>
<dbReference type="InterPro" id="IPR047057">
    <property type="entry name" value="MerR_fam"/>
</dbReference>
<keyword evidence="4" id="KW-1185">Reference proteome</keyword>
<dbReference type="PROSITE" id="PS50937">
    <property type="entry name" value="HTH_MERR_2"/>
    <property type="match status" value="1"/>
</dbReference>
<evidence type="ECO:0000313" key="4">
    <source>
        <dbReference type="Proteomes" id="UP000239494"/>
    </source>
</evidence>
<dbReference type="GO" id="GO:0003677">
    <property type="term" value="F:DNA binding"/>
    <property type="evidence" value="ECO:0007669"/>
    <property type="project" value="UniProtKB-KW"/>
</dbReference>
<proteinExistence type="predicted"/>
<dbReference type="PANTHER" id="PTHR30204">
    <property type="entry name" value="REDOX-CYCLING DRUG-SENSING TRANSCRIPTIONAL ACTIVATOR SOXR"/>
    <property type="match status" value="1"/>
</dbReference>
<comment type="caution">
    <text evidence="3">The sequence shown here is derived from an EMBL/GenBank/DDBJ whole genome shotgun (WGS) entry which is preliminary data.</text>
</comment>
<name>A0A2T0TJR2_9PSEU</name>
<evidence type="ECO:0000259" key="2">
    <source>
        <dbReference type="PROSITE" id="PS50937"/>
    </source>
</evidence>
<organism evidence="3 4">
    <name type="scientific">Umezawaea tangerina</name>
    <dbReference type="NCBI Taxonomy" id="84725"/>
    <lineage>
        <taxon>Bacteria</taxon>
        <taxon>Bacillati</taxon>
        <taxon>Actinomycetota</taxon>
        <taxon>Actinomycetes</taxon>
        <taxon>Pseudonocardiales</taxon>
        <taxon>Pseudonocardiaceae</taxon>
        <taxon>Umezawaea</taxon>
    </lineage>
</organism>
<sequence>MLLAIGELARRTGLTVKAVRFYADRGLVPPTSRDPNGHRLFPEDAIVRLGLVRTLRDLGVDLPTIREILHRQVALADLATTHADALEARIRSLRRHQAVLRLTAKHHLTPTELSLVHKLATLSETERHHLVADFLATTLPDVDPGIHRSLTPELPADPTTAQLEAWLELADLTQDLDFRSTLRKLATNHSEDAKPLQRDLVATIRDETAHALATGLDPTSAEAAEVVSTVIAHYAKATGHPDDLQHRLADRLRTACDPRRERYQELLATINNWPEPHSTIPALTWFTTALQAQAA</sequence>
<dbReference type="EMBL" id="PVTF01000001">
    <property type="protein sequence ID" value="PRY45903.1"/>
    <property type="molecule type" value="Genomic_DNA"/>
</dbReference>
<dbReference type="SUPFAM" id="SSF46955">
    <property type="entry name" value="Putative DNA-binding domain"/>
    <property type="match status" value="1"/>
</dbReference>
<dbReference type="InterPro" id="IPR000551">
    <property type="entry name" value="MerR-type_HTH_dom"/>
</dbReference>
<dbReference type="SMART" id="SM00422">
    <property type="entry name" value="HTH_MERR"/>
    <property type="match status" value="1"/>
</dbReference>
<dbReference type="Pfam" id="PF13411">
    <property type="entry name" value="MerR_1"/>
    <property type="match status" value="1"/>
</dbReference>
<dbReference type="AlphaFoldDB" id="A0A2T0TJR2"/>